<proteinExistence type="inferred from homology"/>
<dbReference type="GO" id="GO:0046872">
    <property type="term" value="F:metal ion binding"/>
    <property type="evidence" value="ECO:0007669"/>
    <property type="project" value="UniProtKB-KW"/>
</dbReference>
<keyword evidence="3" id="KW-0732">Signal</keyword>
<dbReference type="SUPFAM" id="SSF53850">
    <property type="entry name" value="Periplasmic binding protein-like II"/>
    <property type="match status" value="1"/>
</dbReference>
<evidence type="ECO:0000256" key="3">
    <source>
        <dbReference type="ARBA" id="ARBA00022729"/>
    </source>
</evidence>
<feature type="binding site" evidence="4">
    <location>
        <position position="28"/>
    </location>
    <ligand>
        <name>molybdate</name>
        <dbReference type="ChEBI" id="CHEBI:36264"/>
    </ligand>
</feature>
<dbReference type="InterPro" id="IPR050682">
    <property type="entry name" value="ModA/WtpA"/>
</dbReference>
<organism evidence="5 6">
    <name type="scientific">Flexistipes sinusarabici</name>
    <dbReference type="NCBI Taxonomy" id="2352"/>
    <lineage>
        <taxon>Bacteria</taxon>
        <taxon>Pseudomonadati</taxon>
        <taxon>Deferribacterota</taxon>
        <taxon>Deferribacteres</taxon>
        <taxon>Deferribacterales</taxon>
        <taxon>Flexistipitaceae</taxon>
        <taxon>Flexistipes</taxon>
    </lineage>
</organism>
<evidence type="ECO:0000256" key="1">
    <source>
        <dbReference type="ARBA" id="ARBA00009175"/>
    </source>
</evidence>
<dbReference type="GO" id="GO:0030973">
    <property type="term" value="F:molybdate ion binding"/>
    <property type="evidence" value="ECO:0007669"/>
    <property type="project" value="TreeGrafter"/>
</dbReference>
<dbReference type="PANTHER" id="PTHR30632:SF0">
    <property type="entry name" value="SULFATE-BINDING PROTEIN"/>
    <property type="match status" value="1"/>
</dbReference>
<evidence type="ECO:0000313" key="6">
    <source>
        <dbReference type="Proteomes" id="UP000262325"/>
    </source>
</evidence>
<dbReference type="Proteomes" id="UP000262325">
    <property type="component" value="Unassembled WGS sequence"/>
</dbReference>
<comment type="similarity">
    <text evidence="1">Belongs to the bacterial solute-binding protein ModA family.</text>
</comment>
<sequence length="248" mass="28075">MKFLLSLIVCLFAFNVYAEKIYWYLAASMTKPGKAIVKQYNKTHEDEVVLILGGSGQILNKIILSKKGDIYTSANEKYYKKASSDNVVLYGEKLLVQTPVFGISKKAESRITDFTDLLKPGIKIALGNPNTMAIGKTYKMKIESEMPEKIVDKIKANTIIYPTNVSQTINYVLSSTVDTGLMFDSSAKLNGLRYVEIPDEYNTRVTAYISLVKYSKNKELAKSFLEYVRKNAHIFEEYGYDVVMKRSD</sequence>
<evidence type="ECO:0000256" key="2">
    <source>
        <dbReference type="ARBA" id="ARBA00022723"/>
    </source>
</evidence>
<accession>A0A3D5QEC4</accession>
<feature type="binding site" evidence="4">
    <location>
        <position position="165"/>
    </location>
    <ligand>
        <name>molybdate</name>
        <dbReference type="ChEBI" id="CHEBI:36264"/>
    </ligand>
</feature>
<keyword evidence="4" id="KW-0500">Molybdenum</keyword>
<dbReference type="GO" id="GO:0015689">
    <property type="term" value="P:molybdate ion transport"/>
    <property type="evidence" value="ECO:0007669"/>
    <property type="project" value="InterPro"/>
</dbReference>
<dbReference type="PIRSF" id="PIRSF004846">
    <property type="entry name" value="ModA"/>
    <property type="match status" value="1"/>
</dbReference>
<evidence type="ECO:0000256" key="4">
    <source>
        <dbReference type="PIRSR" id="PIRSR004846-1"/>
    </source>
</evidence>
<dbReference type="Gene3D" id="3.40.190.10">
    <property type="entry name" value="Periplasmic binding protein-like II"/>
    <property type="match status" value="2"/>
</dbReference>
<feature type="binding site" evidence="4">
    <location>
        <position position="55"/>
    </location>
    <ligand>
        <name>molybdate</name>
        <dbReference type="ChEBI" id="CHEBI:36264"/>
    </ligand>
</feature>
<name>A0A3D5QEC4_FLESI</name>
<keyword evidence="2 4" id="KW-0479">Metal-binding</keyword>
<dbReference type="PANTHER" id="PTHR30632">
    <property type="entry name" value="MOLYBDATE-BINDING PERIPLASMIC PROTEIN"/>
    <property type="match status" value="1"/>
</dbReference>
<comment type="caution">
    <text evidence="5">The sequence shown here is derived from an EMBL/GenBank/DDBJ whole genome shotgun (WGS) entry which is preliminary data.</text>
</comment>
<dbReference type="InterPro" id="IPR005950">
    <property type="entry name" value="ModA"/>
</dbReference>
<dbReference type="Pfam" id="PF13531">
    <property type="entry name" value="SBP_bac_11"/>
    <property type="match status" value="1"/>
</dbReference>
<reference evidence="5 6" key="1">
    <citation type="journal article" date="2018" name="Nat. Biotechnol.">
        <title>A standardized bacterial taxonomy based on genome phylogeny substantially revises the tree of life.</title>
        <authorList>
            <person name="Parks D.H."/>
            <person name="Chuvochina M."/>
            <person name="Waite D.W."/>
            <person name="Rinke C."/>
            <person name="Skarshewski A."/>
            <person name="Chaumeil P.A."/>
            <person name="Hugenholtz P."/>
        </authorList>
    </citation>
    <scope>NUCLEOTIDE SEQUENCE [LARGE SCALE GENOMIC DNA]</scope>
    <source>
        <strain evidence="5">UBA8672</strain>
    </source>
</reference>
<gene>
    <name evidence="5" type="primary">modA</name>
    <name evidence="5" type="ORF">DHM44_10435</name>
</gene>
<dbReference type="NCBIfam" id="TIGR01256">
    <property type="entry name" value="modA"/>
    <property type="match status" value="1"/>
</dbReference>
<dbReference type="AlphaFoldDB" id="A0A3D5QEC4"/>
<dbReference type="EMBL" id="DPPF01000222">
    <property type="protein sequence ID" value="HCW94083.1"/>
    <property type="molecule type" value="Genomic_DNA"/>
</dbReference>
<evidence type="ECO:0000313" key="5">
    <source>
        <dbReference type="EMBL" id="HCW94083.1"/>
    </source>
</evidence>
<protein>
    <submittedName>
        <fullName evidence="5">Molybdate ABC transporter substrate-binding protein</fullName>
    </submittedName>
</protein>